<dbReference type="SMART" id="SM00954">
    <property type="entry name" value="RelA_SpoT"/>
    <property type="match status" value="1"/>
</dbReference>
<dbReference type="SUPFAM" id="SSF81301">
    <property type="entry name" value="Nucleotidyltransferase"/>
    <property type="match status" value="1"/>
</dbReference>
<dbReference type="PANTHER" id="PTHR47837">
    <property type="entry name" value="GTP PYROPHOSPHOKINASE YJBM"/>
    <property type="match status" value="1"/>
</dbReference>
<name>A0AAP2RHD7_9FIRM</name>
<comment type="pathway">
    <text evidence="1">Purine metabolism; ppGpp biosynthesis; ppGpp from GTP: step 1/2.</text>
</comment>
<dbReference type="Gene3D" id="3.30.460.10">
    <property type="entry name" value="Beta Polymerase, domain 2"/>
    <property type="match status" value="1"/>
</dbReference>
<proteinExistence type="predicted"/>
<protein>
    <submittedName>
        <fullName evidence="3">GTP pyrophosphokinase family protein</fullName>
    </submittedName>
</protein>
<dbReference type="InterPro" id="IPR043519">
    <property type="entry name" value="NT_sf"/>
</dbReference>
<gene>
    <name evidence="3" type="ORF">LQE92_03505</name>
</gene>
<evidence type="ECO:0000313" key="3">
    <source>
        <dbReference type="EMBL" id="MCD2491690.1"/>
    </source>
</evidence>
<dbReference type="Gene3D" id="1.10.287.860">
    <property type="entry name" value="Nucleotidyltransferase"/>
    <property type="match status" value="1"/>
</dbReference>
<comment type="caution">
    <text evidence="3">The sequence shown here is derived from an EMBL/GenBank/DDBJ whole genome shotgun (WGS) entry which is preliminary data.</text>
</comment>
<dbReference type="InterPro" id="IPR052366">
    <property type="entry name" value="GTP_Pyrophosphokinase"/>
</dbReference>
<dbReference type="PANTHER" id="PTHR47837:SF2">
    <property type="entry name" value="GTP PYROPHOSPHOKINASE YWAC"/>
    <property type="match status" value="1"/>
</dbReference>
<dbReference type="RefSeq" id="WP_231061876.1">
    <property type="nucleotide sequence ID" value="NZ_JAJNOR010000001.1"/>
</dbReference>
<feature type="domain" description="RelA/SpoT" evidence="2">
    <location>
        <begin position="70"/>
        <end position="193"/>
    </location>
</feature>
<reference evidence="3 4" key="1">
    <citation type="submission" date="2021-11" db="EMBL/GenBank/DDBJ databases">
        <title>Lacrimispora sp. nov. NSJ-141 isolated from human feces.</title>
        <authorList>
            <person name="Abdugheni R."/>
        </authorList>
    </citation>
    <scope>NUCLEOTIDE SEQUENCE [LARGE SCALE GENOMIC DNA]</scope>
    <source>
        <strain evidence="3 4">NSJ-141</strain>
    </source>
</reference>
<dbReference type="EMBL" id="JAJNOR010000001">
    <property type="protein sequence ID" value="MCD2491690.1"/>
    <property type="molecule type" value="Genomic_DNA"/>
</dbReference>
<accession>A0AAP2RHD7</accession>
<evidence type="ECO:0000259" key="2">
    <source>
        <dbReference type="SMART" id="SM00954"/>
    </source>
</evidence>
<dbReference type="InterPro" id="IPR007685">
    <property type="entry name" value="RelA_SpoT"/>
</dbReference>
<evidence type="ECO:0000256" key="1">
    <source>
        <dbReference type="ARBA" id="ARBA00004976"/>
    </source>
</evidence>
<keyword evidence="4" id="KW-1185">Reference proteome</keyword>
<dbReference type="Pfam" id="PF04607">
    <property type="entry name" value="RelA_SpoT"/>
    <property type="match status" value="1"/>
</dbReference>
<sequence>MELKWEEREWDEDEFPRGASPEKFFRDSKEFANLMMMYKCAIREVRTKLEVLDDEFSVRYKRNPISSIQTRVKKPISIFRKLKKYDLELTPENILKGLHDVAGVRVVCAFIDDIYMVAALLANQDDITVLQVKDYIKEPKANGYRSYHMIVEIPVFFSRGKTPMKVEIQIRTIAMDFWASLEHQLRYKKDIEDVEGHEEISGRLLECADTISDTDRKMQEIKQMIGEFNDLS</sequence>
<dbReference type="AlphaFoldDB" id="A0AAP2RHD7"/>
<dbReference type="GO" id="GO:0015969">
    <property type="term" value="P:guanosine tetraphosphate metabolic process"/>
    <property type="evidence" value="ECO:0007669"/>
    <property type="project" value="InterPro"/>
</dbReference>
<organism evidence="3 4">
    <name type="scientific">Lientehia hominis</name>
    <dbReference type="NCBI Taxonomy" id="2897778"/>
    <lineage>
        <taxon>Bacteria</taxon>
        <taxon>Bacillati</taxon>
        <taxon>Bacillota</taxon>
        <taxon>Clostridia</taxon>
        <taxon>Lachnospirales</taxon>
        <taxon>Lachnospiraceae</taxon>
        <taxon>Lientehia</taxon>
    </lineage>
</organism>
<dbReference type="Proteomes" id="UP001299265">
    <property type="component" value="Unassembled WGS sequence"/>
</dbReference>
<dbReference type="CDD" id="cd05399">
    <property type="entry name" value="NT_Rel-Spo_like"/>
    <property type="match status" value="1"/>
</dbReference>
<evidence type="ECO:0000313" key="4">
    <source>
        <dbReference type="Proteomes" id="UP001299265"/>
    </source>
</evidence>